<keyword evidence="2" id="KW-1185">Reference proteome</keyword>
<gene>
    <name evidence="1" type="ORF">POCTA_138.1.T0530278</name>
</gene>
<organism evidence="1 2">
    <name type="scientific">Paramecium octaurelia</name>
    <dbReference type="NCBI Taxonomy" id="43137"/>
    <lineage>
        <taxon>Eukaryota</taxon>
        <taxon>Sar</taxon>
        <taxon>Alveolata</taxon>
        <taxon>Ciliophora</taxon>
        <taxon>Intramacronucleata</taxon>
        <taxon>Oligohymenophorea</taxon>
        <taxon>Peniculida</taxon>
        <taxon>Parameciidae</taxon>
        <taxon>Paramecium</taxon>
    </lineage>
</organism>
<protein>
    <submittedName>
        <fullName evidence="1">Uncharacterized protein</fullName>
    </submittedName>
</protein>
<evidence type="ECO:0000313" key="2">
    <source>
        <dbReference type="Proteomes" id="UP000683925"/>
    </source>
</evidence>
<dbReference type="OrthoDB" id="297828at2759"/>
<accession>A0A8S1V0G4</accession>
<sequence length="150" mass="18265">MKQRNKRKKDNLRFLKIQRVIKLKSKSLQWQSLILKSKRTLFTSFLETFNLICLELLKLQQRYHVFGFIMNYYCILEGQEKRMNEYFDQNFEMREKFDIQKLFIDCDYDIQAIKLVIRNGQFQQNSLSLLKSIRFIQQADYQSLEVIASK</sequence>
<dbReference type="AlphaFoldDB" id="A0A8S1V0G4"/>
<evidence type="ECO:0000313" key="1">
    <source>
        <dbReference type="EMBL" id="CAD8169502.1"/>
    </source>
</evidence>
<dbReference type="EMBL" id="CAJJDP010000053">
    <property type="protein sequence ID" value="CAD8169502.1"/>
    <property type="molecule type" value="Genomic_DNA"/>
</dbReference>
<proteinExistence type="predicted"/>
<dbReference type="Proteomes" id="UP000683925">
    <property type="component" value="Unassembled WGS sequence"/>
</dbReference>
<comment type="caution">
    <text evidence="1">The sequence shown here is derived from an EMBL/GenBank/DDBJ whole genome shotgun (WGS) entry which is preliminary data.</text>
</comment>
<name>A0A8S1V0G4_PAROT</name>
<reference evidence="1" key="1">
    <citation type="submission" date="2021-01" db="EMBL/GenBank/DDBJ databases">
        <authorList>
            <consortium name="Genoscope - CEA"/>
            <person name="William W."/>
        </authorList>
    </citation>
    <scope>NUCLEOTIDE SEQUENCE</scope>
</reference>